<organism evidence="2 3">
    <name type="scientific">Lactuca sativa</name>
    <name type="common">Garden lettuce</name>
    <dbReference type="NCBI Taxonomy" id="4236"/>
    <lineage>
        <taxon>Eukaryota</taxon>
        <taxon>Viridiplantae</taxon>
        <taxon>Streptophyta</taxon>
        <taxon>Embryophyta</taxon>
        <taxon>Tracheophyta</taxon>
        <taxon>Spermatophyta</taxon>
        <taxon>Magnoliopsida</taxon>
        <taxon>eudicotyledons</taxon>
        <taxon>Gunneridae</taxon>
        <taxon>Pentapetalae</taxon>
        <taxon>asterids</taxon>
        <taxon>campanulids</taxon>
        <taxon>Asterales</taxon>
        <taxon>Asteraceae</taxon>
        <taxon>Cichorioideae</taxon>
        <taxon>Cichorieae</taxon>
        <taxon>Lactucinae</taxon>
        <taxon>Lactuca</taxon>
    </lineage>
</organism>
<dbReference type="GO" id="GO:0005811">
    <property type="term" value="C:lipid droplet"/>
    <property type="evidence" value="ECO:0000318"/>
    <property type="project" value="GO_Central"/>
</dbReference>
<comment type="caution">
    <text evidence="2">The sequence shown here is derived from an EMBL/GenBank/DDBJ whole genome shotgun (WGS) entry which is preliminary data.</text>
</comment>
<dbReference type="AlphaFoldDB" id="A0A9R1X6Z2"/>
<dbReference type="PANTHER" id="PTHR31360:SF0">
    <property type="entry name" value="OIL BODY-ASSOCIATED PROTEIN 1B"/>
    <property type="match status" value="1"/>
</dbReference>
<evidence type="ECO:0000313" key="3">
    <source>
        <dbReference type="Proteomes" id="UP000235145"/>
    </source>
</evidence>
<evidence type="ECO:0000256" key="1">
    <source>
        <dbReference type="ARBA" id="ARBA00009740"/>
    </source>
</evidence>
<dbReference type="GO" id="GO:0019915">
    <property type="term" value="P:lipid storage"/>
    <property type="evidence" value="ECO:0000318"/>
    <property type="project" value="GO_Central"/>
</dbReference>
<dbReference type="EMBL" id="NBSK02000006">
    <property type="protein sequence ID" value="KAJ0199954.1"/>
    <property type="molecule type" value="Genomic_DNA"/>
</dbReference>
<reference evidence="2 3" key="1">
    <citation type="journal article" date="2017" name="Nat. Commun.">
        <title>Genome assembly with in vitro proximity ligation data and whole-genome triplication in lettuce.</title>
        <authorList>
            <person name="Reyes-Chin-Wo S."/>
            <person name="Wang Z."/>
            <person name="Yang X."/>
            <person name="Kozik A."/>
            <person name="Arikit S."/>
            <person name="Song C."/>
            <person name="Xia L."/>
            <person name="Froenicke L."/>
            <person name="Lavelle D.O."/>
            <person name="Truco M.J."/>
            <person name="Xia R."/>
            <person name="Zhu S."/>
            <person name="Xu C."/>
            <person name="Xu H."/>
            <person name="Xu X."/>
            <person name="Cox K."/>
            <person name="Korf I."/>
            <person name="Meyers B.C."/>
            <person name="Michelmore R.W."/>
        </authorList>
    </citation>
    <scope>NUCLEOTIDE SEQUENCE [LARGE SCALE GENOMIC DNA]</scope>
    <source>
        <strain evidence="3">cv. Salinas</strain>
        <tissue evidence="2">Seedlings</tissue>
    </source>
</reference>
<accession>A0A9R1X6Z2</accession>
<gene>
    <name evidence="2" type="ORF">LSAT_V11C600329910</name>
</gene>
<dbReference type="InterPro" id="IPR010686">
    <property type="entry name" value="OBAP-like"/>
</dbReference>
<protein>
    <submittedName>
        <fullName evidence="2">Uncharacterized protein</fullName>
    </submittedName>
</protein>
<keyword evidence="3" id="KW-1185">Reference proteome</keyword>
<proteinExistence type="inferred from homology"/>
<comment type="similarity">
    <text evidence="1">Belongs to the OBAP family.</text>
</comment>
<dbReference type="Proteomes" id="UP000235145">
    <property type="component" value="Unassembled WGS sequence"/>
</dbReference>
<evidence type="ECO:0000313" key="2">
    <source>
        <dbReference type="EMBL" id="KAJ0199954.1"/>
    </source>
</evidence>
<name>A0A9R1X6Z2_LACSA</name>
<dbReference type="PANTHER" id="PTHR31360">
    <property type="match status" value="1"/>
</dbReference>
<sequence>MDSENTMWHIHEYEVKNNFLFLPSVPGPVERQDLEKVVKIYRKTINFWQVDRGNQIPLGLPRVMMDLTCDGQLYPNLTKETDAMNVRRTFNDYASTVQVSPSVLGPGGKSFDWVNVNISNVNNVSWIWKTLVVSSTWVEYR</sequence>
<dbReference type="Pfam" id="PF06884">
    <property type="entry name" value="DUF1264"/>
    <property type="match status" value="1"/>
</dbReference>